<dbReference type="RefSeq" id="WP_064279996.1">
    <property type="nucleotide sequence ID" value="NZ_LWCS01000002.1"/>
</dbReference>
<dbReference type="PANTHER" id="PTHR22753:SF14">
    <property type="entry name" value="MONOACYLGLYCEROL_DIACYLGLYCEROL O-ACYLTRANSFERASE"/>
    <property type="match status" value="1"/>
</dbReference>
<sequence>MTDQPDISPPGWLSATVQTYLRVYHRHEVRVDAPVPDRPVLFVCNHGFGGVIDLNVAAFVAARQAAGVTRPTTAMVHQIAWTLGVGSVVERLGGTPGSREAADEAFKAGHHVLVFPGGDVDAGKSWRDRNTIKFHGAGFARLAQEHRVPIVPVVTAGAGESLLVLSDGQAAARALRLPKLLRIKALPLSVSIPWGVNLGVVGLLPYLPLPTKLVTAVMPEMVPEADESPEELAERVRQAMQARLDILTDGRTPLLG</sequence>
<organism evidence="2 3">
    <name type="scientific">Mycolicibacterium iranicum</name>
    <name type="common">Mycobacterium iranicum</name>
    <dbReference type="NCBI Taxonomy" id="912594"/>
    <lineage>
        <taxon>Bacteria</taxon>
        <taxon>Bacillati</taxon>
        <taxon>Actinomycetota</taxon>
        <taxon>Actinomycetes</taxon>
        <taxon>Mycobacteriales</taxon>
        <taxon>Mycobacteriaceae</taxon>
        <taxon>Mycolicibacterium</taxon>
    </lineage>
</organism>
<comment type="caution">
    <text evidence="2">The sequence shown here is derived from an EMBL/GenBank/DDBJ whole genome shotgun (WGS) entry which is preliminary data.</text>
</comment>
<dbReference type="GO" id="GO:0016020">
    <property type="term" value="C:membrane"/>
    <property type="evidence" value="ECO:0007669"/>
    <property type="project" value="TreeGrafter"/>
</dbReference>
<evidence type="ECO:0000259" key="1">
    <source>
        <dbReference type="SMART" id="SM00563"/>
    </source>
</evidence>
<accession>A0A178M3B6</accession>
<feature type="domain" description="Phospholipid/glycerol acyltransferase" evidence="1">
    <location>
        <begin position="40"/>
        <end position="158"/>
    </location>
</feature>
<dbReference type="SUPFAM" id="SSF69593">
    <property type="entry name" value="Glycerol-3-phosphate (1)-acyltransferase"/>
    <property type="match status" value="1"/>
</dbReference>
<dbReference type="AlphaFoldDB" id="A0A178M3B6"/>
<dbReference type="EMBL" id="LWCS01000002">
    <property type="protein sequence ID" value="OAN41794.1"/>
    <property type="molecule type" value="Genomic_DNA"/>
</dbReference>
<dbReference type="InterPro" id="IPR002123">
    <property type="entry name" value="Plipid/glycerol_acylTrfase"/>
</dbReference>
<gene>
    <name evidence="2" type="ORF">A4X20_02790</name>
</gene>
<dbReference type="Proteomes" id="UP000078396">
    <property type="component" value="Unassembled WGS sequence"/>
</dbReference>
<dbReference type="GO" id="GO:0016746">
    <property type="term" value="F:acyltransferase activity"/>
    <property type="evidence" value="ECO:0007669"/>
    <property type="project" value="UniProtKB-KW"/>
</dbReference>
<dbReference type="CDD" id="cd07987">
    <property type="entry name" value="LPLAT_MGAT-like"/>
    <property type="match status" value="1"/>
</dbReference>
<reference evidence="2 3" key="1">
    <citation type="submission" date="2016-04" db="EMBL/GenBank/DDBJ databases">
        <title>Draft Genome Sequences of Staphylococcus capitis Strain H36, S. capitis Strain H65, S. cohnii Strain H62, S. hominis Strain H69, Mycobacterium iranicum Strain H39, Plantibacter sp. Strain H53, Pseudomonas oryzihabitans Strain H72, and Microbacterium sp. Strain H83, isolated from residential settings.</title>
        <authorList>
            <person name="Lymperopoulou D."/>
            <person name="Adams R.I."/>
            <person name="Lindow S."/>
            <person name="Coil D.A."/>
            <person name="Jospin G."/>
            <person name="Eisen J.A."/>
        </authorList>
    </citation>
    <scope>NUCLEOTIDE SEQUENCE [LARGE SCALE GENOMIC DNA]</scope>
    <source>
        <strain evidence="2 3">H39</strain>
    </source>
</reference>
<name>A0A178M3B6_MYCIR</name>
<keyword evidence="2" id="KW-0012">Acyltransferase</keyword>
<proteinExistence type="predicted"/>
<dbReference type="STRING" id="912594.AWC12_12665"/>
<dbReference type="PANTHER" id="PTHR22753">
    <property type="entry name" value="TRANSMEMBRANE PROTEIN 68"/>
    <property type="match status" value="1"/>
</dbReference>
<dbReference type="OrthoDB" id="7056876at2"/>
<dbReference type="SMART" id="SM00563">
    <property type="entry name" value="PlsC"/>
    <property type="match status" value="1"/>
</dbReference>
<protein>
    <submittedName>
        <fullName evidence="2">Glycerol acyltransferase</fullName>
    </submittedName>
</protein>
<dbReference type="Pfam" id="PF01553">
    <property type="entry name" value="Acyltransferase"/>
    <property type="match status" value="1"/>
</dbReference>
<evidence type="ECO:0000313" key="3">
    <source>
        <dbReference type="Proteomes" id="UP000078396"/>
    </source>
</evidence>
<keyword evidence="2" id="KW-0808">Transferase</keyword>
<evidence type="ECO:0000313" key="2">
    <source>
        <dbReference type="EMBL" id="OAN41794.1"/>
    </source>
</evidence>